<keyword evidence="7" id="KW-0066">ATP synthesis</keyword>
<comment type="subcellular location">
    <subcellularLocation>
        <location evidence="1">Membrane</location>
    </subcellularLocation>
</comment>
<dbReference type="InterPro" id="IPR026015">
    <property type="entry name" value="ATP_synth_OSCP/delta_N_sf"/>
</dbReference>
<keyword evidence="3" id="KW-0813">Transport</keyword>
<protein>
    <recommendedName>
        <fullName evidence="8">Oligomycin sensitivity conferral protein</fullName>
    </recommendedName>
</protein>
<dbReference type="STRING" id="225164.V4BKJ3"/>
<gene>
    <name evidence="9" type="ORF">LOTGIDRAFT_183079</name>
</gene>
<dbReference type="PANTHER" id="PTHR11910">
    <property type="entry name" value="ATP SYNTHASE DELTA CHAIN"/>
    <property type="match status" value="1"/>
</dbReference>
<dbReference type="GO" id="GO:0046933">
    <property type="term" value="F:proton-transporting ATP synthase activity, rotational mechanism"/>
    <property type="evidence" value="ECO:0007669"/>
    <property type="project" value="InterPro"/>
</dbReference>
<evidence type="ECO:0000313" key="9">
    <source>
        <dbReference type="EMBL" id="ESO89109.1"/>
    </source>
</evidence>
<name>V4BKJ3_LOTGI</name>
<dbReference type="AlphaFoldDB" id="V4BKJ3"/>
<dbReference type="HOGENOM" id="CLU_085114_0_0_1"/>
<dbReference type="CTD" id="20244523"/>
<dbReference type="OMA" id="MVDNIQD"/>
<accession>V4BKJ3</accession>
<dbReference type="HAMAP" id="MF_01416">
    <property type="entry name" value="ATP_synth_delta_bact"/>
    <property type="match status" value="1"/>
</dbReference>
<comment type="similarity">
    <text evidence="2">Belongs to the ATPase delta chain family.</text>
</comment>
<evidence type="ECO:0000256" key="5">
    <source>
        <dbReference type="ARBA" id="ARBA00023065"/>
    </source>
</evidence>
<evidence type="ECO:0000256" key="6">
    <source>
        <dbReference type="ARBA" id="ARBA00023136"/>
    </source>
</evidence>
<dbReference type="OrthoDB" id="1262810at2759"/>
<evidence type="ECO:0000256" key="7">
    <source>
        <dbReference type="ARBA" id="ARBA00023310"/>
    </source>
</evidence>
<evidence type="ECO:0000256" key="4">
    <source>
        <dbReference type="ARBA" id="ARBA00022781"/>
    </source>
</evidence>
<keyword evidence="10" id="KW-1185">Reference proteome</keyword>
<proteinExistence type="inferred from homology"/>
<dbReference type="Gene3D" id="1.10.520.20">
    <property type="entry name" value="N-terminal domain of the delta subunit of the F1F0-ATP synthase"/>
    <property type="match status" value="1"/>
</dbReference>
<dbReference type="NCBIfam" id="TIGR01145">
    <property type="entry name" value="ATP_synt_delta"/>
    <property type="match status" value="1"/>
</dbReference>
<dbReference type="Proteomes" id="UP000030746">
    <property type="component" value="Unassembled WGS sequence"/>
</dbReference>
<dbReference type="InterPro" id="IPR000711">
    <property type="entry name" value="ATPase_OSCP/dsu"/>
</dbReference>
<dbReference type="RefSeq" id="XP_009060150.1">
    <property type="nucleotide sequence ID" value="XM_009061902.1"/>
</dbReference>
<reference evidence="9 10" key="1">
    <citation type="journal article" date="2013" name="Nature">
        <title>Insights into bilaterian evolution from three spiralian genomes.</title>
        <authorList>
            <person name="Simakov O."/>
            <person name="Marletaz F."/>
            <person name="Cho S.J."/>
            <person name="Edsinger-Gonzales E."/>
            <person name="Havlak P."/>
            <person name="Hellsten U."/>
            <person name="Kuo D.H."/>
            <person name="Larsson T."/>
            <person name="Lv J."/>
            <person name="Arendt D."/>
            <person name="Savage R."/>
            <person name="Osoegawa K."/>
            <person name="de Jong P."/>
            <person name="Grimwood J."/>
            <person name="Chapman J.A."/>
            <person name="Shapiro H."/>
            <person name="Aerts A."/>
            <person name="Otillar R.P."/>
            <person name="Terry A.Y."/>
            <person name="Boore J.L."/>
            <person name="Grigoriev I.V."/>
            <person name="Lindberg D.R."/>
            <person name="Seaver E.C."/>
            <person name="Weisblat D.A."/>
            <person name="Putnam N.H."/>
            <person name="Rokhsar D.S."/>
        </authorList>
    </citation>
    <scope>NUCLEOTIDE SEQUENCE [LARGE SCALE GENOMIC DNA]</scope>
</reference>
<keyword evidence="4" id="KW-0375">Hydrogen ion transport</keyword>
<dbReference type="EMBL" id="KB202619">
    <property type="protein sequence ID" value="ESO89109.1"/>
    <property type="molecule type" value="Genomic_DNA"/>
</dbReference>
<organism evidence="9 10">
    <name type="scientific">Lottia gigantea</name>
    <name type="common">Giant owl limpet</name>
    <dbReference type="NCBI Taxonomy" id="225164"/>
    <lineage>
        <taxon>Eukaryota</taxon>
        <taxon>Metazoa</taxon>
        <taxon>Spiralia</taxon>
        <taxon>Lophotrochozoa</taxon>
        <taxon>Mollusca</taxon>
        <taxon>Gastropoda</taxon>
        <taxon>Patellogastropoda</taxon>
        <taxon>Lottioidea</taxon>
        <taxon>Lottiidae</taxon>
        <taxon>Lottia</taxon>
    </lineage>
</organism>
<dbReference type="GeneID" id="20244523"/>
<dbReference type="Pfam" id="PF00213">
    <property type="entry name" value="OSCP"/>
    <property type="match status" value="1"/>
</dbReference>
<dbReference type="PRINTS" id="PR00125">
    <property type="entry name" value="ATPASEDELTA"/>
</dbReference>
<dbReference type="SUPFAM" id="SSF47928">
    <property type="entry name" value="N-terminal domain of the delta subunit of the F1F0-ATP synthase"/>
    <property type="match status" value="1"/>
</dbReference>
<keyword evidence="5" id="KW-0406">Ion transport</keyword>
<dbReference type="GO" id="GO:0016020">
    <property type="term" value="C:membrane"/>
    <property type="evidence" value="ECO:0007669"/>
    <property type="project" value="UniProtKB-SubCell"/>
</dbReference>
<dbReference type="KEGG" id="lgi:LOTGIDRAFT_183079"/>
<evidence type="ECO:0000256" key="8">
    <source>
        <dbReference type="ARBA" id="ARBA00033369"/>
    </source>
</evidence>
<evidence type="ECO:0000256" key="3">
    <source>
        <dbReference type="ARBA" id="ARBA00022448"/>
    </source>
</evidence>
<evidence type="ECO:0000313" key="10">
    <source>
        <dbReference type="Proteomes" id="UP000030746"/>
    </source>
</evidence>
<evidence type="ECO:0000256" key="1">
    <source>
        <dbReference type="ARBA" id="ARBA00004370"/>
    </source>
</evidence>
<evidence type="ECO:0000256" key="2">
    <source>
        <dbReference type="ARBA" id="ARBA00007046"/>
    </source>
</evidence>
<keyword evidence="6" id="KW-0472">Membrane</keyword>
<sequence>MSAFKITQLARQFSTSAARQGRIVQAPIQVYGIEGRYAHALYSAASKEKKLDVVEKELSDFGALLQKDSKLADFFRNPGAHKSDKLAALQSVVKKFKYSDLTNNLVAAMAENNRFNKLDSVISSFAKIMSAAKGEVLCVVTTAKPLDNSQQKEVQTILNSFLKKGETLLLEMKVDPSIMGGMTVTVGDKFVDMSFSTKYNTYSNLLKQAV</sequence>